<accession>A0A4Q0MJH6</accession>
<dbReference type="Proteomes" id="UP000289708">
    <property type="component" value="Unassembled WGS sequence"/>
</dbReference>
<dbReference type="Gene3D" id="1.25.20.10">
    <property type="entry name" value="Bacterial muramidases"/>
    <property type="match status" value="1"/>
</dbReference>
<keyword evidence="7" id="KW-1185">Reference proteome</keyword>
<comment type="similarity">
    <text evidence="2">Belongs to the virb1 family.</text>
</comment>
<dbReference type="Pfam" id="PF01464">
    <property type="entry name" value="SLT"/>
    <property type="match status" value="1"/>
</dbReference>
<name>A0A4Q0MJH6_9HYPH</name>
<protein>
    <submittedName>
        <fullName evidence="6">Lytic transglycosylase domain-containing protein</fullName>
    </submittedName>
</protein>
<dbReference type="InterPro" id="IPR023346">
    <property type="entry name" value="Lysozyme-like_dom_sf"/>
</dbReference>
<feature type="signal peptide" evidence="4">
    <location>
        <begin position="1"/>
        <end position="25"/>
    </location>
</feature>
<evidence type="ECO:0000259" key="5">
    <source>
        <dbReference type="Pfam" id="PF01464"/>
    </source>
</evidence>
<gene>
    <name evidence="6" type="ORF">EK403_07750</name>
</gene>
<dbReference type="PANTHER" id="PTHR37423:SF2">
    <property type="entry name" value="MEMBRANE-BOUND LYTIC MUREIN TRANSGLYCOSYLASE C"/>
    <property type="match status" value="1"/>
</dbReference>
<evidence type="ECO:0000256" key="1">
    <source>
        <dbReference type="ARBA" id="ARBA00007734"/>
    </source>
</evidence>
<dbReference type="Gene3D" id="1.10.530.10">
    <property type="match status" value="1"/>
</dbReference>
<dbReference type="CDD" id="cd13401">
    <property type="entry name" value="Slt70-like"/>
    <property type="match status" value="1"/>
</dbReference>
<organism evidence="6 7">
    <name type="scientific">Hansschlegelia zhihuaiae</name>
    <dbReference type="NCBI Taxonomy" id="405005"/>
    <lineage>
        <taxon>Bacteria</taxon>
        <taxon>Pseudomonadati</taxon>
        <taxon>Pseudomonadota</taxon>
        <taxon>Alphaproteobacteria</taxon>
        <taxon>Hyphomicrobiales</taxon>
        <taxon>Methylopilaceae</taxon>
        <taxon>Hansschlegelia</taxon>
    </lineage>
</organism>
<comment type="similarity">
    <text evidence="1">Belongs to the transglycosylase Slt family.</text>
</comment>
<comment type="caution">
    <text evidence="6">The sequence shown here is derived from an EMBL/GenBank/DDBJ whole genome shotgun (WGS) entry which is preliminary data.</text>
</comment>
<dbReference type="InterPro" id="IPR008939">
    <property type="entry name" value="Lytic_TGlycosylase_superhlx_U"/>
</dbReference>
<dbReference type="AlphaFoldDB" id="A0A4Q0MJH6"/>
<dbReference type="PANTHER" id="PTHR37423">
    <property type="entry name" value="SOLUBLE LYTIC MUREIN TRANSGLYCOSYLASE-RELATED"/>
    <property type="match status" value="1"/>
</dbReference>
<proteinExistence type="inferred from homology"/>
<dbReference type="SUPFAM" id="SSF53955">
    <property type="entry name" value="Lysozyme-like"/>
    <property type="match status" value="1"/>
</dbReference>
<dbReference type="GO" id="GO:0004553">
    <property type="term" value="F:hydrolase activity, hydrolyzing O-glycosyl compounds"/>
    <property type="evidence" value="ECO:0007669"/>
    <property type="project" value="InterPro"/>
</dbReference>
<dbReference type="RefSeq" id="WP_128776934.1">
    <property type="nucleotide sequence ID" value="NZ_RYFI01000006.1"/>
</dbReference>
<reference evidence="6 7" key="1">
    <citation type="submission" date="2018-12" db="EMBL/GenBank/DDBJ databases">
        <title>bacterium Hansschlegelia zhihuaiae S113.</title>
        <authorList>
            <person name="He J."/>
        </authorList>
    </citation>
    <scope>NUCLEOTIDE SEQUENCE [LARGE SCALE GENOMIC DNA]</scope>
    <source>
        <strain evidence="6 7">S 113</strain>
    </source>
</reference>
<evidence type="ECO:0000256" key="3">
    <source>
        <dbReference type="ARBA" id="ARBA00022729"/>
    </source>
</evidence>
<evidence type="ECO:0000256" key="2">
    <source>
        <dbReference type="ARBA" id="ARBA00009387"/>
    </source>
</evidence>
<feature type="domain" description="Transglycosylase SLT" evidence="5">
    <location>
        <begin position="550"/>
        <end position="657"/>
    </location>
</feature>
<keyword evidence="3 4" id="KW-0732">Signal</keyword>
<evidence type="ECO:0000313" key="6">
    <source>
        <dbReference type="EMBL" id="RXF73861.1"/>
    </source>
</evidence>
<feature type="chain" id="PRO_5020618990" evidence="4">
    <location>
        <begin position="26"/>
        <end position="709"/>
    </location>
</feature>
<sequence>MRIPSFLLRGVAALALCSAVGATRAETFVEAPVGDADKLSAETMKTAEIVLAYDATTTGTISTTSRVAPSESVSTSDVAQIKAAIAAFERGDTSGAFAVRSSLSDPGAVALLDWLGVRLASRQAGFSRLDAFYRAHRDWPMANWVRRRAEEALWLENVPAPTVRGFFAANGKPERPEGKLALARALLASGDRASAATVARDAWRHDELEGPLEAQALATFGPMLSAADHRARAEARFLADEVEAGMRAANRAGGNYLAVAKARVAVIRKQPGAGAALAAVPSALRSDPGYLFALAKYKRREDKPREAAAALAQAPRGGAALVDPDAWSVERRVVARDLLDVGDARGAYQVLARDEPSSDIDKIESDLLAGFIALRALGDAKTAYRHFAAVHKEATIPGTESRALYWQGRALEAMGDSGSARAVYERAARYVTSYYGQISRARLGLTDLPIRSLPTPTAADRAAFGARLSVRAIDLLYRADQKELALPLAGALADDLKSPGEIVLLGAMTQKYKDPRATLTVGKAGLKNGFPVDALAYPTSGIPAYRAVGPAIETPVVHAIGRQESAFNSKAVSHADARGLLQLLPGTAARTAKAAGVSFDAKRLTTDAAFNAQLGAAHLGELAKKYDGSYVMVFAAYNAGPSRVLEWTRRYGDPRKAEVDPVDWVERIPFAETRNYVQRVMENTQVYRTRLNGRTALMIDRDMARGANQ</sequence>
<evidence type="ECO:0000256" key="4">
    <source>
        <dbReference type="SAM" id="SignalP"/>
    </source>
</evidence>
<evidence type="ECO:0000313" key="7">
    <source>
        <dbReference type="Proteomes" id="UP000289708"/>
    </source>
</evidence>
<dbReference type="OrthoDB" id="9815002at2"/>
<dbReference type="InterPro" id="IPR008258">
    <property type="entry name" value="Transglycosylase_SLT_dom_1"/>
</dbReference>
<dbReference type="EMBL" id="RYFI01000006">
    <property type="protein sequence ID" value="RXF73861.1"/>
    <property type="molecule type" value="Genomic_DNA"/>
</dbReference>
<dbReference type="SUPFAM" id="SSF48435">
    <property type="entry name" value="Bacterial muramidases"/>
    <property type="match status" value="1"/>
</dbReference>
<dbReference type="GO" id="GO:0042597">
    <property type="term" value="C:periplasmic space"/>
    <property type="evidence" value="ECO:0007669"/>
    <property type="project" value="InterPro"/>
</dbReference>